<proteinExistence type="predicted"/>
<gene>
    <name evidence="1" type="ORF">UFOVP1127_134</name>
    <name evidence="2" type="ORF">UFOVP1242_76</name>
    <name evidence="3" type="ORF">UFOVP1492_136</name>
    <name evidence="4" type="ORF">UFOVP1580_29</name>
</gene>
<evidence type="ECO:0000313" key="3">
    <source>
        <dbReference type="EMBL" id="CAB4217942.1"/>
    </source>
</evidence>
<evidence type="ECO:0000313" key="2">
    <source>
        <dbReference type="EMBL" id="CAB4193423.1"/>
    </source>
</evidence>
<reference evidence="3" key="1">
    <citation type="submission" date="2020-05" db="EMBL/GenBank/DDBJ databases">
        <authorList>
            <person name="Chiriac C."/>
            <person name="Salcher M."/>
            <person name="Ghai R."/>
            <person name="Kavagutti S V."/>
        </authorList>
    </citation>
    <scope>NUCLEOTIDE SEQUENCE</scope>
</reference>
<protein>
    <submittedName>
        <fullName evidence="3">Uncharacterized protein</fullName>
    </submittedName>
</protein>
<sequence length="83" mass="9169">MEFFSKKPAIIHVETWDKKTEESAPFKSVPDANVALSYHLAGTGAIVIDSKFNDDDGRAVTALEKIGKSKLWGETSYEVKPKV</sequence>
<name>A0A6J5SR00_9CAUD</name>
<dbReference type="EMBL" id="LR797450">
    <property type="protein sequence ID" value="CAB4217942.1"/>
    <property type="molecule type" value="Genomic_DNA"/>
</dbReference>
<dbReference type="EMBL" id="LR797075">
    <property type="protein sequence ID" value="CAB4185741.1"/>
    <property type="molecule type" value="Genomic_DNA"/>
</dbReference>
<evidence type="ECO:0000313" key="4">
    <source>
        <dbReference type="EMBL" id="CAB5231176.1"/>
    </source>
</evidence>
<dbReference type="EMBL" id="LR798430">
    <property type="protein sequence ID" value="CAB5231176.1"/>
    <property type="molecule type" value="Genomic_DNA"/>
</dbReference>
<dbReference type="EMBL" id="LR797197">
    <property type="protein sequence ID" value="CAB4193423.1"/>
    <property type="molecule type" value="Genomic_DNA"/>
</dbReference>
<accession>A0A6J5SR00</accession>
<organism evidence="3">
    <name type="scientific">uncultured Caudovirales phage</name>
    <dbReference type="NCBI Taxonomy" id="2100421"/>
    <lineage>
        <taxon>Viruses</taxon>
        <taxon>Duplodnaviria</taxon>
        <taxon>Heunggongvirae</taxon>
        <taxon>Uroviricota</taxon>
        <taxon>Caudoviricetes</taxon>
        <taxon>Peduoviridae</taxon>
        <taxon>Maltschvirus</taxon>
        <taxon>Maltschvirus maltsch</taxon>
    </lineage>
</organism>
<evidence type="ECO:0000313" key="1">
    <source>
        <dbReference type="EMBL" id="CAB4185741.1"/>
    </source>
</evidence>